<dbReference type="EMBL" id="LN649230">
    <property type="protein sequence ID" value="CEI62109.1"/>
    <property type="molecule type" value="Genomic_DNA"/>
</dbReference>
<proteinExistence type="predicted"/>
<keyword evidence="3" id="KW-1185">Reference proteome</keyword>
<feature type="region of interest" description="Disordered" evidence="1">
    <location>
        <begin position="196"/>
        <end position="226"/>
    </location>
</feature>
<feature type="region of interest" description="Disordered" evidence="1">
    <location>
        <begin position="142"/>
        <end position="170"/>
    </location>
</feature>
<organism evidence="2 3">
    <name type="scientific">Fusarium venenatum</name>
    <dbReference type="NCBI Taxonomy" id="56646"/>
    <lineage>
        <taxon>Eukaryota</taxon>
        <taxon>Fungi</taxon>
        <taxon>Dikarya</taxon>
        <taxon>Ascomycota</taxon>
        <taxon>Pezizomycotina</taxon>
        <taxon>Sordariomycetes</taxon>
        <taxon>Hypocreomycetidae</taxon>
        <taxon>Hypocreales</taxon>
        <taxon>Nectriaceae</taxon>
        <taxon>Fusarium</taxon>
    </lineage>
</organism>
<feature type="region of interest" description="Disordered" evidence="1">
    <location>
        <begin position="13"/>
        <end position="33"/>
    </location>
</feature>
<dbReference type="AlphaFoldDB" id="A0A2L2SYY6"/>
<feature type="region of interest" description="Disordered" evidence="1">
    <location>
        <begin position="68"/>
        <end position="91"/>
    </location>
</feature>
<feature type="region of interest" description="Disordered" evidence="1">
    <location>
        <begin position="369"/>
        <end position="404"/>
    </location>
</feature>
<accession>A0A2L2SYY6</accession>
<feature type="region of interest" description="Disordered" evidence="1">
    <location>
        <begin position="581"/>
        <end position="626"/>
    </location>
</feature>
<dbReference type="STRING" id="56646.A0A2L2SYY6"/>
<evidence type="ECO:0000313" key="3">
    <source>
        <dbReference type="Proteomes" id="UP000245910"/>
    </source>
</evidence>
<dbReference type="OrthoDB" id="5396252at2759"/>
<evidence type="ECO:0000313" key="2">
    <source>
        <dbReference type="EMBL" id="CEI62109.1"/>
    </source>
</evidence>
<feature type="compositionally biased region" description="Polar residues" evidence="1">
    <location>
        <begin position="69"/>
        <end position="79"/>
    </location>
</feature>
<sequence>MSLTTTAHSYFSHDDYPSVTSPRPSGYGQGHSMDVTASTLHRTSPLDFDFAKIQPFVKSGMFLEPRDTTAFSSNESRQPAPSKRNNRSAMRFSSNAGIIEEYARSWNSQDISTNLPHDDEKEFEQLVIPRTADNTPRWPFINDDSLNTPDSVDAEPLFPSSRSTVSHPRQIHRIDEDMEELAALYVAPLDAVPETLEAELPPPPPPPPPPARLSNRRSPGKVMTSAEFESFRRRKVLEETERLFYEGENEEDRINYDMVDEVDLAKKQMTQRKRQQVHLDSYRQQMMKTTKGHELPPMRPHSRISSTFSFKATVRGHRDEVSTQYGDDNEDEDDVPLALLQMKQRSEGREAPMHTADGRPEYGVQLQPAPETRRQQPRSPMPAFASKLPRDPFAGNANPSWPMSNQQPIPGGLVGVIANEERAKAMRRAAPSHGFQPLLDTNNAFNWASASRQPPPIPSAYGMQMTQPPMPYSRPQTPVAVPHLPPAPANHQMFNFIQAQTEFFRSMATINQKRSGQPWDNFSSQQSVMSMGVPSGIPSRAPSNYAPSNYAPSNYASSNYARSTYARSNYAKSVNQRDGGYAASVAPSERNTVGMPSRYRPVSKTAHPVHAERDTQASARVSTSSDWNHNRNARLDTRAILEADTTDSDDDEAFWRARKAKRDRRRAMCFQDNDLGMRPEWIR</sequence>
<feature type="compositionally biased region" description="Polar residues" evidence="1">
    <location>
        <begin position="616"/>
        <end position="626"/>
    </location>
</feature>
<reference evidence="3" key="1">
    <citation type="submission" date="2014-10" db="EMBL/GenBank/DDBJ databases">
        <authorList>
            <person name="King R."/>
        </authorList>
    </citation>
    <scope>NUCLEOTIDE SEQUENCE [LARGE SCALE GENOMIC DNA]</scope>
    <source>
        <strain evidence="3">A3/5</strain>
    </source>
</reference>
<dbReference type="PANTHER" id="PTHR42068">
    <property type="entry name" value="YALI0B18964P"/>
    <property type="match status" value="1"/>
</dbReference>
<feature type="compositionally biased region" description="Pro residues" evidence="1">
    <location>
        <begin position="200"/>
        <end position="211"/>
    </location>
</feature>
<protein>
    <submittedName>
        <fullName evidence="2">Uncharacterized protein</fullName>
    </submittedName>
</protein>
<dbReference type="Proteomes" id="UP000245910">
    <property type="component" value="Chromosome II"/>
</dbReference>
<evidence type="ECO:0000256" key="1">
    <source>
        <dbReference type="SAM" id="MobiDB-lite"/>
    </source>
</evidence>
<name>A0A2L2SYY6_9HYPO</name>
<dbReference type="PANTHER" id="PTHR42068:SF1">
    <property type="entry name" value="YALI0B18964P"/>
    <property type="match status" value="1"/>
</dbReference>